<evidence type="ECO:0000256" key="4">
    <source>
        <dbReference type="RuleBase" id="RU362118"/>
    </source>
</evidence>
<dbReference type="GO" id="GO:0030170">
    <property type="term" value="F:pyridoxal phosphate binding"/>
    <property type="evidence" value="ECO:0007669"/>
    <property type="project" value="InterPro"/>
</dbReference>
<dbReference type="PANTHER" id="PTHR11808">
    <property type="entry name" value="TRANS-SULFURATION ENZYME FAMILY MEMBER"/>
    <property type="match status" value="1"/>
</dbReference>
<dbReference type="GO" id="GO:0016846">
    <property type="term" value="F:carbon-sulfur lyase activity"/>
    <property type="evidence" value="ECO:0007669"/>
    <property type="project" value="TreeGrafter"/>
</dbReference>
<comment type="similarity">
    <text evidence="4">Belongs to the trans-sulfuration enzymes family.</text>
</comment>
<dbReference type="Pfam" id="PF01053">
    <property type="entry name" value="Cys_Met_Meta_PP"/>
    <property type="match status" value="1"/>
</dbReference>
<evidence type="ECO:0000256" key="2">
    <source>
        <dbReference type="ARBA" id="ARBA00022898"/>
    </source>
</evidence>
<feature type="region of interest" description="Disordered" evidence="5">
    <location>
        <begin position="1"/>
        <end position="26"/>
    </location>
</feature>
<comment type="caution">
    <text evidence="6">The sequence shown here is derived from an EMBL/GenBank/DDBJ whole genome shotgun (WGS) entry which is preliminary data.</text>
</comment>
<dbReference type="Gene3D" id="3.90.1150.10">
    <property type="entry name" value="Aspartate Aminotransferase, domain 1"/>
    <property type="match status" value="1"/>
</dbReference>
<dbReference type="PROSITE" id="PS00868">
    <property type="entry name" value="CYS_MET_METAB_PP"/>
    <property type="match status" value="1"/>
</dbReference>
<organism evidence="6 7">
    <name type="scientific">Zavarzinia compransoris</name>
    <dbReference type="NCBI Taxonomy" id="1264899"/>
    <lineage>
        <taxon>Bacteria</taxon>
        <taxon>Pseudomonadati</taxon>
        <taxon>Pseudomonadota</taxon>
        <taxon>Alphaproteobacteria</taxon>
        <taxon>Rhodospirillales</taxon>
        <taxon>Zavarziniaceae</taxon>
        <taxon>Zavarzinia</taxon>
    </lineage>
</organism>
<keyword evidence="2 3" id="KW-0663">Pyridoxal phosphate</keyword>
<evidence type="ECO:0000256" key="1">
    <source>
        <dbReference type="ARBA" id="ARBA00001933"/>
    </source>
</evidence>
<evidence type="ECO:0000256" key="3">
    <source>
        <dbReference type="PIRSR" id="PIRSR001434-2"/>
    </source>
</evidence>
<comment type="cofactor">
    <cofactor evidence="1 4">
        <name>pyridoxal 5'-phosphate</name>
        <dbReference type="ChEBI" id="CHEBI:597326"/>
    </cofactor>
</comment>
<keyword evidence="7" id="KW-1185">Reference proteome</keyword>
<name>A0A317E5X1_9PROT</name>
<evidence type="ECO:0000313" key="6">
    <source>
        <dbReference type="EMBL" id="PWR22061.1"/>
    </source>
</evidence>
<dbReference type="RefSeq" id="WP_109920706.1">
    <property type="nucleotide sequence ID" value="NZ_QGLF01000002.1"/>
</dbReference>
<evidence type="ECO:0000256" key="5">
    <source>
        <dbReference type="SAM" id="MobiDB-lite"/>
    </source>
</evidence>
<accession>A0A317E5X1</accession>
<dbReference type="EMBL" id="QGLF01000002">
    <property type="protein sequence ID" value="PWR22061.1"/>
    <property type="molecule type" value="Genomic_DNA"/>
</dbReference>
<dbReference type="Gene3D" id="3.40.640.10">
    <property type="entry name" value="Type I PLP-dependent aspartate aminotransferase-like (Major domain)"/>
    <property type="match status" value="1"/>
</dbReference>
<dbReference type="PIRSF" id="PIRSF001434">
    <property type="entry name" value="CGS"/>
    <property type="match status" value="1"/>
</dbReference>
<proteinExistence type="inferred from homology"/>
<dbReference type="InterPro" id="IPR015422">
    <property type="entry name" value="PyrdxlP-dep_Trfase_small"/>
</dbReference>
<protein>
    <submittedName>
        <fullName evidence="6">Cystathionine gamma-synthase</fullName>
    </submittedName>
</protein>
<dbReference type="Proteomes" id="UP000246077">
    <property type="component" value="Unassembled WGS sequence"/>
</dbReference>
<dbReference type="InterPro" id="IPR054542">
    <property type="entry name" value="Cys_met_metab_PP"/>
</dbReference>
<dbReference type="FunFam" id="3.40.640.10:FF:000046">
    <property type="entry name" value="Cystathionine gamma-lyase"/>
    <property type="match status" value="1"/>
</dbReference>
<dbReference type="GO" id="GO:0005737">
    <property type="term" value="C:cytoplasm"/>
    <property type="evidence" value="ECO:0007669"/>
    <property type="project" value="TreeGrafter"/>
</dbReference>
<sequence>MTDRRDPATLALHGAGGERRAGSPVSPSITVATSFHADPAGIGFSANDLAGTPPPFYTRWGNPTVAELESRLALLEGGAGAVAFASGMAAISGLFLSVLGAGDHLVLSDVCYAGVAELAQDILPRYGIEVTLVDTGDTAAVAAAIRPGITRLVHAETPANPILRLSDIAALAGVAHAAGALLSVDSTIATPIATRPLALGADFVVHSLTKYICGHGDALGGIVVAARAGDLTEIRNGALIHHGAALSPFAAWAILRGLETLVPRLRLHEENARAVANFLENHPAVGHVLWPGLDSHPQAALARRQMANFSGLLSFTVTGDGRALAARMAADLRVASYAVSLGKTKSLIFYIPTEDILRSSFRLAGRAADNYRAAAGDGVFRLSVGLEGAADLIADLDRVLR</sequence>
<evidence type="ECO:0000313" key="7">
    <source>
        <dbReference type="Proteomes" id="UP000246077"/>
    </source>
</evidence>
<reference evidence="7" key="1">
    <citation type="submission" date="2018-05" db="EMBL/GenBank/DDBJ databases">
        <title>Zavarzinia sp. HR-AS.</title>
        <authorList>
            <person name="Lee Y."/>
            <person name="Jeon C.O."/>
        </authorList>
    </citation>
    <scope>NUCLEOTIDE SEQUENCE [LARGE SCALE GENOMIC DNA]</scope>
    <source>
        <strain evidence="7">DSM 1231</strain>
    </source>
</reference>
<feature type="modified residue" description="N6-(pyridoxal phosphate)lysine" evidence="3">
    <location>
        <position position="210"/>
    </location>
</feature>
<dbReference type="SUPFAM" id="SSF53383">
    <property type="entry name" value="PLP-dependent transferases"/>
    <property type="match status" value="1"/>
</dbReference>
<dbReference type="AlphaFoldDB" id="A0A317E5X1"/>
<dbReference type="GO" id="GO:0019346">
    <property type="term" value="P:transsulfuration"/>
    <property type="evidence" value="ECO:0007669"/>
    <property type="project" value="InterPro"/>
</dbReference>
<dbReference type="InterPro" id="IPR000277">
    <property type="entry name" value="Cys/Met-Metab_PyrdxlP-dep_enz"/>
</dbReference>
<dbReference type="InterPro" id="IPR015424">
    <property type="entry name" value="PyrdxlP-dep_Trfase"/>
</dbReference>
<gene>
    <name evidence="6" type="ORF">DKG75_08785</name>
</gene>
<dbReference type="OrthoDB" id="9805807at2"/>
<dbReference type="InterPro" id="IPR015421">
    <property type="entry name" value="PyrdxlP-dep_Trfase_major"/>
</dbReference>
<dbReference type="PANTHER" id="PTHR11808:SF80">
    <property type="entry name" value="CYSTATHIONINE GAMMA-LYASE"/>
    <property type="match status" value="1"/>
</dbReference>